<dbReference type="Pfam" id="PF18755">
    <property type="entry name" value="RAMA"/>
    <property type="match status" value="1"/>
</dbReference>
<dbReference type="OrthoDB" id="9800801at2"/>
<dbReference type="GO" id="GO:0005737">
    <property type="term" value="C:cytoplasm"/>
    <property type="evidence" value="ECO:0007669"/>
    <property type="project" value="TreeGrafter"/>
</dbReference>
<evidence type="ECO:0000256" key="4">
    <source>
        <dbReference type="ARBA" id="ARBA00022691"/>
    </source>
</evidence>
<comment type="caution">
    <text evidence="11">The sequence shown here is derived from an EMBL/GenBank/DDBJ whole genome shotgun (WGS) entry which is preliminary data.</text>
</comment>
<keyword evidence="6" id="KW-0238">DNA-binding</keyword>
<dbReference type="PROSITE" id="PS00092">
    <property type="entry name" value="N6_MTASE"/>
    <property type="match status" value="1"/>
</dbReference>
<dbReference type="SUPFAM" id="SSF53335">
    <property type="entry name" value="S-adenosyl-L-methionine-dependent methyltransferases"/>
    <property type="match status" value="1"/>
</dbReference>
<dbReference type="PRINTS" id="PR00508">
    <property type="entry name" value="S21N4MTFRASE"/>
</dbReference>
<dbReference type="EMBL" id="VDUZ01000007">
    <property type="protein sequence ID" value="TXL78103.1"/>
    <property type="molecule type" value="Genomic_DNA"/>
</dbReference>
<dbReference type="PANTHER" id="PTHR13370:SF3">
    <property type="entry name" value="TRNA (GUANINE(10)-N2)-METHYLTRANSFERASE HOMOLOG"/>
    <property type="match status" value="1"/>
</dbReference>
<proteinExistence type="inferred from homology"/>
<dbReference type="EC" id="2.1.1.-" evidence="8"/>
<evidence type="ECO:0000313" key="11">
    <source>
        <dbReference type="EMBL" id="TXL78103.1"/>
    </source>
</evidence>
<keyword evidence="3 11" id="KW-0808">Transferase</keyword>
<dbReference type="Gene3D" id="3.40.50.150">
    <property type="entry name" value="Vaccinia Virus protein VP39"/>
    <property type="match status" value="1"/>
</dbReference>
<feature type="domain" description="RAMA" evidence="10">
    <location>
        <begin position="264"/>
        <end position="365"/>
    </location>
</feature>
<dbReference type="Proteomes" id="UP000321638">
    <property type="component" value="Unassembled WGS sequence"/>
</dbReference>
<keyword evidence="12" id="KW-1185">Reference proteome</keyword>
<dbReference type="Pfam" id="PF01555">
    <property type="entry name" value="N6_N4_Mtase"/>
    <property type="match status" value="1"/>
</dbReference>
<dbReference type="FunFam" id="3.40.50.150:FF:000276">
    <property type="entry name" value="Methyltransferase"/>
    <property type="match status" value="1"/>
</dbReference>
<protein>
    <recommendedName>
        <fullName evidence="8">Methyltransferase</fullName>
        <ecNumber evidence="8">2.1.1.-</ecNumber>
    </recommendedName>
</protein>
<keyword evidence="4" id="KW-0949">S-adenosyl-L-methionine</keyword>
<dbReference type="GO" id="GO:0003677">
    <property type="term" value="F:DNA binding"/>
    <property type="evidence" value="ECO:0007669"/>
    <property type="project" value="UniProtKB-KW"/>
</dbReference>
<keyword evidence="5" id="KW-0235">DNA replication</keyword>
<evidence type="ECO:0000256" key="2">
    <source>
        <dbReference type="ARBA" id="ARBA00022603"/>
    </source>
</evidence>
<evidence type="ECO:0000256" key="3">
    <source>
        <dbReference type="ARBA" id="ARBA00022679"/>
    </source>
</evidence>
<dbReference type="RefSeq" id="WP_147846371.1">
    <property type="nucleotide sequence ID" value="NZ_VDUZ01000007.1"/>
</dbReference>
<dbReference type="CDD" id="cd02440">
    <property type="entry name" value="AdoMet_MTases"/>
    <property type="match status" value="1"/>
</dbReference>
<comment type="catalytic activity">
    <reaction evidence="7">
        <text>a 2'-deoxyadenosine in DNA + S-adenosyl-L-methionine = an N(6)-methyl-2'-deoxyadenosine in DNA + S-adenosyl-L-homocysteine + H(+)</text>
        <dbReference type="Rhea" id="RHEA:15197"/>
        <dbReference type="Rhea" id="RHEA-COMP:12418"/>
        <dbReference type="Rhea" id="RHEA-COMP:12419"/>
        <dbReference type="ChEBI" id="CHEBI:15378"/>
        <dbReference type="ChEBI" id="CHEBI:57856"/>
        <dbReference type="ChEBI" id="CHEBI:59789"/>
        <dbReference type="ChEBI" id="CHEBI:90615"/>
        <dbReference type="ChEBI" id="CHEBI:90616"/>
        <dbReference type="EC" id="2.1.1.72"/>
    </reaction>
</comment>
<dbReference type="GO" id="GO:0032259">
    <property type="term" value="P:methylation"/>
    <property type="evidence" value="ECO:0007669"/>
    <property type="project" value="UniProtKB-KW"/>
</dbReference>
<name>A0A5C8PRF3_9HYPH</name>
<dbReference type="GO" id="GO:0008170">
    <property type="term" value="F:N-methyltransferase activity"/>
    <property type="evidence" value="ECO:0007669"/>
    <property type="project" value="InterPro"/>
</dbReference>
<evidence type="ECO:0000259" key="9">
    <source>
        <dbReference type="Pfam" id="PF01555"/>
    </source>
</evidence>
<dbReference type="InterPro" id="IPR040843">
    <property type="entry name" value="RAMA"/>
</dbReference>
<evidence type="ECO:0000256" key="1">
    <source>
        <dbReference type="ARBA" id="ARBA00006594"/>
    </source>
</evidence>
<evidence type="ECO:0000256" key="6">
    <source>
        <dbReference type="ARBA" id="ARBA00023125"/>
    </source>
</evidence>
<dbReference type="PANTHER" id="PTHR13370">
    <property type="entry name" value="RNA METHYLASE-RELATED"/>
    <property type="match status" value="1"/>
</dbReference>
<evidence type="ECO:0000256" key="5">
    <source>
        <dbReference type="ARBA" id="ARBA00022705"/>
    </source>
</evidence>
<evidence type="ECO:0000256" key="8">
    <source>
        <dbReference type="RuleBase" id="RU362026"/>
    </source>
</evidence>
<dbReference type="InterPro" id="IPR002052">
    <property type="entry name" value="DNA_methylase_N6_adenine_CS"/>
</dbReference>
<evidence type="ECO:0000313" key="12">
    <source>
        <dbReference type="Proteomes" id="UP000321638"/>
    </source>
</evidence>
<evidence type="ECO:0000256" key="7">
    <source>
        <dbReference type="ARBA" id="ARBA00047942"/>
    </source>
</evidence>
<accession>A0A5C8PRF3</accession>
<dbReference type="InterPro" id="IPR029063">
    <property type="entry name" value="SAM-dependent_MTases_sf"/>
</dbReference>
<reference evidence="11 12" key="1">
    <citation type="submission" date="2019-06" db="EMBL/GenBank/DDBJ databases">
        <title>New taxonomy in bacterial strain CC-CFT640, isolated from vineyard.</title>
        <authorList>
            <person name="Lin S.-Y."/>
            <person name="Tsai C.-F."/>
            <person name="Young C.-C."/>
        </authorList>
    </citation>
    <scope>NUCLEOTIDE SEQUENCE [LARGE SCALE GENOMIC DNA]</scope>
    <source>
        <strain evidence="11 12">CC-CFT640</strain>
    </source>
</reference>
<feature type="domain" description="DNA methylase N-4/N-6" evidence="9">
    <location>
        <begin position="28"/>
        <end position="250"/>
    </location>
</feature>
<gene>
    <name evidence="11" type="ORF">FHP25_07820</name>
</gene>
<comment type="similarity">
    <text evidence="1 8">Belongs to the N(4)/N(6)-methyltransferase family.</text>
</comment>
<dbReference type="InterPro" id="IPR002941">
    <property type="entry name" value="DNA_methylase_N4/N6"/>
</dbReference>
<sequence length="365" mass="40790">MPKDIGLSDRVLVGDCIDIMAELPSGSVDMVFADPPYNLQLAGALHRPDNSKVDAVDDDWDKFEDFATYDTFTRAWLKAARRVLKPDGTIWVIGSYHNVFRMGTALQDLHFWLLNDIVWRKTNPMPNFRGKRFTNAHETLIWAARDRRRRSYTFNYEALKELNEGLQMRSDWTLPLCTGAERLKNGSGKKAHPTQKPEALLFRCIMAASNPGDVILDPFFGSGTTGAVAKRLGRRFIGIERDADYAELARKRIAAVRPLPAEDVAPKPARRSEPRIPFGILIETGLLTPGATLADPSGRIQARVKADGTLSTTGPEGDLRGSIHQVGAAVQGAPSCNGWTFWHIDFDGKRLPIDHLRQQMRARMQ</sequence>
<organism evidence="11 12">
    <name type="scientific">Vineibacter terrae</name>
    <dbReference type="NCBI Taxonomy" id="2586908"/>
    <lineage>
        <taxon>Bacteria</taxon>
        <taxon>Pseudomonadati</taxon>
        <taxon>Pseudomonadota</taxon>
        <taxon>Alphaproteobacteria</taxon>
        <taxon>Hyphomicrobiales</taxon>
        <taxon>Vineibacter</taxon>
    </lineage>
</organism>
<evidence type="ECO:0000259" key="10">
    <source>
        <dbReference type="Pfam" id="PF18755"/>
    </source>
</evidence>
<dbReference type="GO" id="GO:0009007">
    <property type="term" value="F:site-specific DNA-methyltransferase (adenine-specific) activity"/>
    <property type="evidence" value="ECO:0007669"/>
    <property type="project" value="UniProtKB-EC"/>
</dbReference>
<keyword evidence="2 11" id="KW-0489">Methyltransferase</keyword>
<dbReference type="InterPro" id="IPR001091">
    <property type="entry name" value="RM_Methyltransferase"/>
</dbReference>
<dbReference type="AlphaFoldDB" id="A0A5C8PRF3"/>
<dbReference type="GO" id="GO:0006260">
    <property type="term" value="P:DNA replication"/>
    <property type="evidence" value="ECO:0007669"/>
    <property type="project" value="UniProtKB-KW"/>
</dbReference>